<sequence length="534" mass="62137">MLTALFDASETYRNATRPAILDSINSVLEFYQVREKDLRVYLNGDAQDARPMYSSPDDHPRSGQYTDFIFNNKLFAIAEITTTEFNSGYGNLGRQINNAPLWCNKGTRTDLVPIFEGRKINVDCNVHFNTRQQAKNFRNRLQRIYDLQGANPWFRAHIHYPVPYEFMLLSSHLQQLSIKSGLSQADESYPDWFLRHCAVPTSILTNAAGENPIFGMKRRIENSEIILEEPTIALTQRNQEILGKYEVSFRYSFYWQELTSWKVSYPLMVNQNPISKDFVNSPLEEPGNPHSPYKTFELHAGDSIKGFDGTKYYYYARYPLHDPWFPPPNYERVEPKVIVNFTVRDVEEKQFLFNIKAIPGMQWNPVILEFILKYHDLVTRRGNLVLWMQLYSDDMPVLQRDIELDEEGNLYLLRDPVIENNYRFVLNLDGMLGLLNEQGKRLIIDDDNYRLKVLPEIFPWWNWNSMKQLEHAGPWGSTGIPVPGTEYADPDKGYYDDRVVITLEDLEKAIDSIGALPEFPDTPSFMLDMSLIAR</sequence>
<evidence type="ECO:0000313" key="2">
    <source>
        <dbReference type="Proteomes" id="UP000316194"/>
    </source>
</evidence>
<accession>A0A513SS93</accession>
<dbReference type="Proteomes" id="UP000316194">
    <property type="component" value="Segment"/>
</dbReference>
<organism evidence="1 2">
    <name type="scientific">Vibrio phage 5 TSL-2019</name>
    <dbReference type="NCBI Taxonomy" id="2578086"/>
    <lineage>
        <taxon>Viruses</taxon>
        <taxon>Duplodnaviria</taxon>
        <taxon>Heunggongvirae</taxon>
        <taxon>Uroviricota</taxon>
        <taxon>Caudoviricetes</taxon>
        <taxon>Chimalliviridae</taxon>
        <taxon>Gorgonvirinae</taxon>
        <taxon>Aphroditevirus</taxon>
        <taxon>Aphroditevirus USC1</taxon>
    </lineage>
</organism>
<dbReference type="EMBL" id="MK358448">
    <property type="protein sequence ID" value="QCW23257.1"/>
    <property type="molecule type" value="Genomic_DNA"/>
</dbReference>
<proteinExistence type="predicted"/>
<evidence type="ECO:0000313" key="1">
    <source>
        <dbReference type="EMBL" id="QCW23257.1"/>
    </source>
</evidence>
<name>A0A513SS93_9CAUD</name>
<protein>
    <submittedName>
        <fullName evidence="1">Uncharacterized protein</fullName>
    </submittedName>
</protein>
<reference evidence="1 2" key="1">
    <citation type="submission" date="2019-01" db="EMBL/GenBank/DDBJ databases">
        <authorList>
            <person name="Le T.S."/>
            <person name="Kurtboke I."/>
        </authorList>
    </citation>
    <scope>NUCLEOTIDE SEQUENCE [LARGE SCALE GENOMIC DNA]</scope>
</reference>